<sequence>MITGPGQAEKSLLPGNPRVLSIAQFWHRAAGPDRICADRVAVIGGGETAASILNELFGHRVSTITVISPQVTLFTRAKAFSRTRCFPTRPTGAC</sequence>
<organism evidence="1">
    <name type="scientific">Mycobacterium xenopi 4042</name>
    <dbReference type="NCBI Taxonomy" id="1299334"/>
    <lineage>
        <taxon>Bacteria</taxon>
        <taxon>Bacillati</taxon>
        <taxon>Actinomycetota</taxon>
        <taxon>Actinomycetes</taxon>
        <taxon>Mycobacteriales</taxon>
        <taxon>Mycobacteriaceae</taxon>
        <taxon>Mycobacterium</taxon>
    </lineage>
</organism>
<keyword evidence="1" id="KW-0560">Oxidoreductase</keyword>
<dbReference type="InterPro" id="IPR036188">
    <property type="entry name" value="FAD/NAD-bd_sf"/>
</dbReference>
<evidence type="ECO:0000313" key="1">
    <source>
        <dbReference type="EMBL" id="EUA33361.1"/>
    </source>
</evidence>
<dbReference type="AlphaFoldDB" id="X8AQG4"/>
<gene>
    <name evidence="1" type="ORF">I553_7771</name>
</gene>
<dbReference type="EMBL" id="JAOB01000047">
    <property type="protein sequence ID" value="EUA33361.1"/>
    <property type="molecule type" value="Genomic_DNA"/>
</dbReference>
<dbReference type="PATRIC" id="fig|1299334.3.peg.5146"/>
<comment type="caution">
    <text evidence="1">The sequence shown here is derived from an EMBL/GenBank/DDBJ whole genome shotgun (WGS) entry which is preliminary data.</text>
</comment>
<reference evidence="1" key="1">
    <citation type="submission" date="2014-01" db="EMBL/GenBank/DDBJ databases">
        <authorList>
            <person name="Brown-Elliot B."/>
            <person name="Wallace R."/>
            <person name="Lenaerts A."/>
            <person name="Ordway D."/>
            <person name="DeGroote M.A."/>
            <person name="Parker T."/>
            <person name="Sizemore C."/>
            <person name="Tallon L.J."/>
            <person name="Sadzewicz L.K."/>
            <person name="Sengamalay N."/>
            <person name="Fraser C.M."/>
            <person name="Hine E."/>
            <person name="Shefchek K.A."/>
            <person name="Das S.P."/>
            <person name="Tettelin H."/>
        </authorList>
    </citation>
    <scope>NUCLEOTIDE SEQUENCE [LARGE SCALE GENOMIC DNA]</scope>
    <source>
        <strain evidence="1">4042</strain>
    </source>
</reference>
<protein>
    <submittedName>
        <fullName evidence="1">Mycobactin biosynthesis enzyme MbtG domain protein</fullName>
        <ecNumber evidence="1">1.14.13.59</ecNumber>
    </submittedName>
</protein>
<proteinExistence type="predicted"/>
<name>X8AQG4_MYCXE</name>
<dbReference type="GO" id="GO:0047091">
    <property type="term" value="F:L-lysine 6-monooxygenase (NADPH) activity"/>
    <property type="evidence" value="ECO:0007669"/>
    <property type="project" value="UniProtKB-EC"/>
</dbReference>
<accession>X8AQG4</accession>
<dbReference type="Gene3D" id="3.50.50.60">
    <property type="entry name" value="FAD/NAD(P)-binding domain"/>
    <property type="match status" value="1"/>
</dbReference>
<dbReference type="EC" id="1.14.13.59" evidence="1"/>